<dbReference type="SUPFAM" id="SSF55331">
    <property type="entry name" value="Tautomerase/MIF"/>
    <property type="match status" value="1"/>
</dbReference>
<proteinExistence type="predicted"/>
<dbReference type="Pfam" id="PF14552">
    <property type="entry name" value="Tautomerase_2"/>
    <property type="match status" value="1"/>
</dbReference>
<organism evidence="1 2">
    <name type="scientific">Rhizobium puerariae</name>
    <dbReference type="NCBI Taxonomy" id="1585791"/>
    <lineage>
        <taxon>Bacteria</taxon>
        <taxon>Pseudomonadati</taxon>
        <taxon>Pseudomonadota</taxon>
        <taxon>Alphaproteobacteria</taxon>
        <taxon>Hyphomicrobiales</taxon>
        <taxon>Rhizobiaceae</taxon>
        <taxon>Rhizobium/Agrobacterium group</taxon>
        <taxon>Rhizobium</taxon>
    </lineage>
</organism>
<sequence length="128" mass="14336">MPATRIETRRGWIGTRRPDVIEAVQRALLTGLKLPEDDRCVRLLEYDHDAMIVPSGRGASYTVVEITLFSGRTLEAKRRLYAALVEELSVFGVPADDIKTVLVEVRPENWGLRGSPASELDLGYRIDV</sequence>
<reference evidence="1 2" key="1">
    <citation type="submission" date="2024-09" db="EMBL/GenBank/DDBJ databases">
        <authorList>
            <person name="Sun Q."/>
            <person name="Mori K."/>
        </authorList>
    </citation>
    <scope>NUCLEOTIDE SEQUENCE [LARGE SCALE GENOMIC DNA]</scope>
    <source>
        <strain evidence="1 2">TBRC 4938</strain>
    </source>
</reference>
<dbReference type="Gene3D" id="3.30.429.10">
    <property type="entry name" value="Macrophage Migration Inhibitory Factor"/>
    <property type="match status" value="1"/>
</dbReference>
<dbReference type="RefSeq" id="WP_377257632.1">
    <property type="nucleotide sequence ID" value="NZ_JBHMAA010000008.1"/>
</dbReference>
<evidence type="ECO:0000313" key="2">
    <source>
        <dbReference type="Proteomes" id="UP001589692"/>
    </source>
</evidence>
<dbReference type="InterPro" id="IPR014347">
    <property type="entry name" value="Tautomerase/MIF_sf"/>
</dbReference>
<keyword evidence="2" id="KW-1185">Reference proteome</keyword>
<protein>
    <submittedName>
        <fullName evidence="1">Tautomerase family protein</fullName>
    </submittedName>
</protein>
<comment type="caution">
    <text evidence="1">The sequence shown here is derived from an EMBL/GenBank/DDBJ whole genome shotgun (WGS) entry which is preliminary data.</text>
</comment>
<dbReference type="EMBL" id="JBHMAA010000008">
    <property type="protein sequence ID" value="MFB9948396.1"/>
    <property type="molecule type" value="Genomic_DNA"/>
</dbReference>
<gene>
    <name evidence="1" type="ORF">ACFFP0_06015</name>
</gene>
<dbReference type="Proteomes" id="UP001589692">
    <property type="component" value="Unassembled WGS sequence"/>
</dbReference>
<dbReference type="PANTHER" id="PTHR38460:SF1">
    <property type="entry name" value="TAUTOMERASE YOLI-RELATED"/>
    <property type="match status" value="1"/>
</dbReference>
<accession>A0ABV6ACV8</accession>
<dbReference type="PANTHER" id="PTHR38460">
    <property type="entry name" value="TAUTOMERASE YOLI-RELATED"/>
    <property type="match status" value="1"/>
</dbReference>
<name>A0ABV6ACV8_9HYPH</name>
<dbReference type="InterPro" id="IPR037479">
    <property type="entry name" value="Tauto_MSAD"/>
</dbReference>
<evidence type="ECO:0000313" key="1">
    <source>
        <dbReference type="EMBL" id="MFB9948396.1"/>
    </source>
</evidence>